<dbReference type="Gene3D" id="3.40.50.150">
    <property type="entry name" value="Vaccinia Virus protein VP39"/>
    <property type="match status" value="1"/>
</dbReference>
<evidence type="ECO:0000259" key="2">
    <source>
        <dbReference type="Pfam" id="PF08241"/>
    </source>
</evidence>
<dbReference type="PANTHER" id="PTHR44068:SF11">
    <property type="entry name" value="GERANYL DIPHOSPHATE 2-C-METHYLTRANSFERASE"/>
    <property type="match status" value="1"/>
</dbReference>
<sequence length="279" mass="30381">MPTPEQVGAAYDEFGDLYAMTIGDVGLHVGRWVEPGERQPVATLGDLANRAQERQTAHHVTTLGLRPGEHLLDIGCGTGLPAVRMAQHSGGPVTGITVSREQVGKATATAADAGLSDRVSFHYGNVMDLDFADASFDAAMAIDVFVHLSDQAKGFRETERVLRPGGRFMMSQFTTRGTPAEDVVGAFTKTWCCTTPPTPAQTVAWAADAGLELEKAEDMTPNCAFSGELMALLFTERRPDIVARYGEELVVGMEPLIHLMRTFMRDHCGYYLFVFRKPL</sequence>
<evidence type="ECO:0000313" key="4">
    <source>
        <dbReference type="Proteomes" id="UP000542674"/>
    </source>
</evidence>
<organism evidence="3 4">
    <name type="scientific">Saccharothrix violaceirubra</name>
    <dbReference type="NCBI Taxonomy" id="413306"/>
    <lineage>
        <taxon>Bacteria</taxon>
        <taxon>Bacillati</taxon>
        <taxon>Actinomycetota</taxon>
        <taxon>Actinomycetes</taxon>
        <taxon>Pseudonocardiales</taxon>
        <taxon>Pseudonocardiaceae</taxon>
        <taxon>Saccharothrix</taxon>
    </lineage>
</organism>
<dbReference type="GO" id="GO:0008757">
    <property type="term" value="F:S-adenosylmethionine-dependent methyltransferase activity"/>
    <property type="evidence" value="ECO:0007669"/>
    <property type="project" value="InterPro"/>
</dbReference>
<dbReference type="Pfam" id="PF08241">
    <property type="entry name" value="Methyltransf_11"/>
    <property type="match status" value="1"/>
</dbReference>
<comment type="caution">
    <text evidence="3">The sequence shown here is derived from an EMBL/GenBank/DDBJ whole genome shotgun (WGS) entry which is preliminary data.</text>
</comment>
<feature type="domain" description="Methyltransferase type 11" evidence="2">
    <location>
        <begin position="72"/>
        <end position="169"/>
    </location>
</feature>
<proteinExistence type="predicted"/>
<accession>A0A7W7WZN0</accession>
<evidence type="ECO:0000313" key="3">
    <source>
        <dbReference type="EMBL" id="MBB4969018.1"/>
    </source>
</evidence>
<dbReference type="RefSeq" id="WP_312865917.1">
    <property type="nucleotide sequence ID" value="NZ_BAABAI010000043.1"/>
</dbReference>
<gene>
    <name evidence="3" type="ORF">F4559_006377</name>
</gene>
<name>A0A7W7WZN0_9PSEU</name>
<keyword evidence="1 3" id="KW-0808">Transferase</keyword>
<dbReference type="SUPFAM" id="SSF53335">
    <property type="entry name" value="S-adenosyl-L-methionine-dependent methyltransferases"/>
    <property type="match status" value="1"/>
</dbReference>
<dbReference type="AlphaFoldDB" id="A0A7W7WZN0"/>
<dbReference type="PANTHER" id="PTHR44068">
    <property type="entry name" value="ZGC:194242"/>
    <property type="match status" value="1"/>
</dbReference>
<dbReference type="GO" id="GO:0032259">
    <property type="term" value="P:methylation"/>
    <property type="evidence" value="ECO:0007669"/>
    <property type="project" value="UniProtKB-KW"/>
</dbReference>
<keyword evidence="4" id="KW-1185">Reference proteome</keyword>
<dbReference type="InterPro" id="IPR050447">
    <property type="entry name" value="Erg6_SMT_methyltransf"/>
</dbReference>
<protein>
    <submittedName>
        <fullName evidence="3">Cyclopropane fatty-acyl-phospholipid synthase-like methyltransferase</fullName>
    </submittedName>
</protein>
<reference evidence="3 4" key="1">
    <citation type="submission" date="2020-08" db="EMBL/GenBank/DDBJ databases">
        <title>Sequencing the genomes of 1000 actinobacteria strains.</title>
        <authorList>
            <person name="Klenk H.-P."/>
        </authorList>
    </citation>
    <scope>NUCLEOTIDE SEQUENCE [LARGE SCALE GENOMIC DNA]</scope>
    <source>
        <strain evidence="3 4">DSM 45084</strain>
    </source>
</reference>
<dbReference type="InterPro" id="IPR029063">
    <property type="entry name" value="SAM-dependent_MTases_sf"/>
</dbReference>
<dbReference type="CDD" id="cd02440">
    <property type="entry name" value="AdoMet_MTases"/>
    <property type="match status" value="1"/>
</dbReference>
<evidence type="ECO:0000256" key="1">
    <source>
        <dbReference type="ARBA" id="ARBA00022679"/>
    </source>
</evidence>
<keyword evidence="3" id="KW-0489">Methyltransferase</keyword>
<dbReference type="Proteomes" id="UP000542674">
    <property type="component" value="Unassembled WGS sequence"/>
</dbReference>
<dbReference type="InterPro" id="IPR013216">
    <property type="entry name" value="Methyltransf_11"/>
</dbReference>
<dbReference type="EMBL" id="JACHJS010000001">
    <property type="protein sequence ID" value="MBB4969018.1"/>
    <property type="molecule type" value="Genomic_DNA"/>
</dbReference>